<accession>A0A7Y0EHC3</accession>
<dbReference type="RefSeq" id="WP_169297998.1">
    <property type="nucleotide sequence ID" value="NZ_JABBNI010000021.1"/>
</dbReference>
<evidence type="ECO:0000256" key="1">
    <source>
        <dbReference type="SAM" id="Phobius"/>
    </source>
</evidence>
<keyword evidence="4" id="KW-1185">Reference proteome</keyword>
<feature type="domain" description="MacB-like periplasmic core" evidence="2">
    <location>
        <begin position="16"/>
        <end position="192"/>
    </location>
</feature>
<name>A0A7Y0EHC3_9CLOT</name>
<feature type="transmembrane region" description="Helical" evidence="1">
    <location>
        <begin position="301"/>
        <end position="322"/>
    </location>
</feature>
<dbReference type="Pfam" id="PF12704">
    <property type="entry name" value="MacB_PCD"/>
    <property type="match status" value="1"/>
</dbReference>
<feature type="transmembrane region" description="Helical" evidence="1">
    <location>
        <begin position="246"/>
        <end position="264"/>
    </location>
</feature>
<dbReference type="AlphaFoldDB" id="A0A7Y0EHC3"/>
<reference evidence="3 4" key="1">
    <citation type="submission" date="2020-04" db="EMBL/GenBank/DDBJ databases">
        <authorList>
            <person name="Doyle D.A."/>
        </authorList>
    </citation>
    <scope>NUCLEOTIDE SEQUENCE [LARGE SCALE GENOMIC DNA]</scope>
    <source>
        <strain evidence="3 4">P21</strain>
    </source>
</reference>
<proteinExistence type="predicted"/>
<dbReference type="EMBL" id="JABBNI010000021">
    <property type="protein sequence ID" value="NMM63397.1"/>
    <property type="molecule type" value="Genomic_DNA"/>
</dbReference>
<dbReference type="Proteomes" id="UP000537131">
    <property type="component" value="Unassembled WGS sequence"/>
</dbReference>
<evidence type="ECO:0000313" key="3">
    <source>
        <dbReference type="EMBL" id="NMM63397.1"/>
    </source>
</evidence>
<dbReference type="InterPro" id="IPR025857">
    <property type="entry name" value="MacB_PCD"/>
</dbReference>
<feature type="transmembrane region" description="Helical" evidence="1">
    <location>
        <begin position="369"/>
        <end position="388"/>
    </location>
</feature>
<comment type="caution">
    <text evidence="3">The sequence shown here is derived from an EMBL/GenBank/DDBJ whole genome shotgun (WGS) entry which is preliminary data.</text>
</comment>
<gene>
    <name evidence="3" type="ORF">HBE96_12045</name>
</gene>
<evidence type="ECO:0000259" key="2">
    <source>
        <dbReference type="Pfam" id="PF12704"/>
    </source>
</evidence>
<protein>
    <submittedName>
        <fullName evidence="3">ABC transporter permease</fullName>
    </submittedName>
</protein>
<keyword evidence="1" id="KW-0472">Membrane</keyword>
<organism evidence="3 4">
    <name type="scientific">Clostridium muellerianum</name>
    <dbReference type="NCBI Taxonomy" id="2716538"/>
    <lineage>
        <taxon>Bacteria</taxon>
        <taxon>Bacillati</taxon>
        <taxon>Bacillota</taxon>
        <taxon>Clostridia</taxon>
        <taxon>Eubacteriales</taxon>
        <taxon>Clostridiaceae</taxon>
        <taxon>Clostridium</taxon>
    </lineage>
</organism>
<keyword evidence="1" id="KW-0812">Transmembrane</keyword>
<keyword evidence="1" id="KW-1133">Transmembrane helix</keyword>
<evidence type="ECO:0000313" key="4">
    <source>
        <dbReference type="Proteomes" id="UP000537131"/>
    </source>
</evidence>
<reference evidence="3 4" key="2">
    <citation type="submission" date="2020-06" db="EMBL/GenBank/DDBJ databases">
        <title>Complete Genome Sequence of Clostridium muelleri sp. nov. P21T, an Acid-Alcohol Producing Acetogen Isolated from Old Hay.</title>
        <authorList>
            <person name="Duncan K.E."/>
            <person name="Tanner R.S."/>
        </authorList>
    </citation>
    <scope>NUCLEOTIDE SEQUENCE [LARGE SCALE GENOMIC DNA]</scope>
    <source>
        <strain evidence="3 4">P21</strain>
    </source>
</reference>
<sequence length="399" mass="46062">MNIKRFTRIRLIVSSTILIIMIIVSNYLNLKVSKNVSSIIEYKNKVSDNGITFEELNKVKEKCKDLKLTGYKEVHVNTANIYGILPGRKIKTKLVLTDENYFSLYPSKIIRGGKIDYLSARNGDKIAVISDGLAVSLFKNIDVIGNTLIINNEKYKIIGVYKENKSLMYNASDDGYKRIYVPYASYKNTSEKGGNFLDIISTKETSDNGEKIIYDKLTKVLGNKLSTYNVYNYTISKKIIYEQIHILYFIMGTFTIIFLLKIMIKHIKGAVIFLKVNIKDRYLREIIKENTRVIKIVSRKILFYLIGIIVIFSIIKFNIIVVDKYLPTENVFDINFYKGTIIRDIQLINANENGVNNIYNRYLSNAIRIQHILLFMGTVTFIVVLVDIKAEKIVRHFEK</sequence>
<feature type="transmembrane region" description="Helical" evidence="1">
    <location>
        <begin position="9"/>
        <end position="28"/>
    </location>
</feature>